<keyword evidence="1" id="KW-1185">Reference proteome</keyword>
<sequence length="134" mass="15448">MAFFNLTQLGLQDTIKNGVKTPAAPIATGPVAGTQSENQLPVRTSLKEPVYPNSDANGSYVKYTERLHKHIRPQKGPNEIYDKKISNNYTYGWWMKDGVQREQWTKNSHHPMVRSEMTRFVDDMTLTNREFTLF</sequence>
<name>A0A6P8IN67_ACTTE</name>
<protein>
    <submittedName>
        <fullName evidence="2">Testis-expressed protein 49-like</fullName>
    </submittedName>
</protein>
<dbReference type="OrthoDB" id="7085216at2759"/>
<dbReference type="KEGG" id="aten:116302993"/>
<evidence type="ECO:0000313" key="1">
    <source>
        <dbReference type="Proteomes" id="UP000515163"/>
    </source>
</evidence>
<dbReference type="RefSeq" id="XP_031568294.1">
    <property type="nucleotide sequence ID" value="XM_031712434.1"/>
</dbReference>
<dbReference type="PANTHER" id="PTHR35263">
    <property type="entry name" value="TESTIS-EXPRESSED PROTEIN 49"/>
    <property type="match status" value="1"/>
</dbReference>
<dbReference type="GeneID" id="116302993"/>
<reference evidence="2" key="1">
    <citation type="submission" date="2025-08" db="UniProtKB">
        <authorList>
            <consortium name="RefSeq"/>
        </authorList>
    </citation>
    <scope>IDENTIFICATION</scope>
    <source>
        <tissue evidence="2">Tentacle</tissue>
    </source>
</reference>
<organism evidence="1 2">
    <name type="scientific">Actinia tenebrosa</name>
    <name type="common">Australian red waratah sea anemone</name>
    <dbReference type="NCBI Taxonomy" id="6105"/>
    <lineage>
        <taxon>Eukaryota</taxon>
        <taxon>Metazoa</taxon>
        <taxon>Cnidaria</taxon>
        <taxon>Anthozoa</taxon>
        <taxon>Hexacorallia</taxon>
        <taxon>Actiniaria</taxon>
        <taxon>Actiniidae</taxon>
        <taxon>Actinia</taxon>
    </lineage>
</organism>
<dbReference type="Pfam" id="PF22593">
    <property type="entry name" value="SPMIP11"/>
    <property type="match status" value="1"/>
</dbReference>
<dbReference type="AlphaFoldDB" id="A0A6P8IN67"/>
<proteinExistence type="predicted"/>
<gene>
    <name evidence="2" type="primary">LOC116302993</name>
</gene>
<dbReference type="InterPro" id="IPR038775">
    <property type="entry name" value="SPMIP11"/>
</dbReference>
<dbReference type="InParanoid" id="A0A6P8IN67"/>
<dbReference type="PANTHER" id="PTHR35263:SF1">
    <property type="entry name" value="TESTIS-EXPRESSED PROTEIN 49"/>
    <property type="match status" value="1"/>
</dbReference>
<evidence type="ECO:0000313" key="2">
    <source>
        <dbReference type="RefSeq" id="XP_031568294.1"/>
    </source>
</evidence>
<dbReference type="Proteomes" id="UP000515163">
    <property type="component" value="Unplaced"/>
</dbReference>
<accession>A0A6P8IN67</accession>